<feature type="non-terminal residue" evidence="2">
    <location>
        <position position="1"/>
    </location>
</feature>
<name>A0A8S3J3T4_9BILA</name>
<evidence type="ECO:0000313" key="2">
    <source>
        <dbReference type="EMBL" id="CAF5210051.1"/>
    </source>
</evidence>
<sequence>DTSNITRIHQSRAEGTIKQNNLVRRTNSHHSTTSTEQQANVIQRRQINRTQSNASQLPQQQQLNISYHRHRIANEKLSSVVDPSPNLTIRPPPFERHSSRQILNGTTVRQQRLKNPT</sequence>
<dbReference type="EMBL" id="CAJOBI010338893">
    <property type="protein sequence ID" value="CAF5210051.1"/>
    <property type="molecule type" value="Genomic_DNA"/>
</dbReference>
<accession>A0A8S3J3T4</accession>
<protein>
    <submittedName>
        <fullName evidence="2">Uncharacterized protein</fullName>
    </submittedName>
</protein>
<evidence type="ECO:0000256" key="1">
    <source>
        <dbReference type="SAM" id="MobiDB-lite"/>
    </source>
</evidence>
<gene>
    <name evidence="2" type="ORF">SMN809_LOCUS78057</name>
</gene>
<organism evidence="2 3">
    <name type="scientific">Rotaria magnacalcarata</name>
    <dbReference type="NCBI Taxonomy" id="392030"/>
    <lineage>
        <taxon>Eukaryota</taxon>
        <taxon>Metazoa</taxon>
        <taxon>Spiralia</taxon>
        <taxon>Gnathifera</taxon>
        <taxon>Rotifera</taxon>
        <taxon>Eurotatoria</taxon>
        <taxon>Bdelloidea</taxon>
        <taxon>Philodinida</taxon>
        <taxon>Philodinidae</taxon>
        <taxon>Rotaria</taxon>
    </lineage>
</organism>
<feature type="compositionally biased region" description="Polar residues" evidence="1">
    <location>
        <begin position="100"/>
        <end position="117"/>
    </location>
</feature>
<reference evidence="2" key="1">
    <citation type="submission" date="2021-02" db="EMBL/GenBank/DDBJ databases">
        <authorList>
            <person name="Nowell W R."/>
        </authorList>
    </citation>
    <scope>NUCLEOTIDE SEQUENCE</scope>
</reference>
<dbReference type="Proteomes" id="UP000676336">
    <property type="component" value="Unassembled WGS sequence"/>
</dbReference>
<evidence type="ECO:0000313" key="3">
    <source>
        <dbReference type="Proteomes" id="UP000676336"/>
    </source>
</evidence>
<dbReference type="AlphaFoldDB" id="A0A8S3J3T4"/>
<feature type="region of interest" description="Disordered" evidence="1">
    <location>
        <begin position="1"/>
        <end position="39"/>
    </location>
</feature>
<feature type="region of interest" description="Disordered" evidence="1">
    <location>
        <begin position="79"/>
        <end position="117"/>
    </location>
</feature>
<comment type="caution">
    <text evidence="2">The sequence shown here is derived from an EMBL/GenBank/DDBJ whole genome shotgun (WGS) entry which is preliminary data.</text>
</comment>
<proteinExistence type="predicted"/>